<evidence type="ECO:0000313" key="1">
    <source>
        <dbReference type="EMBL" id="OMH79152.1"/>
    </source>
</evidence>
<dbReference type="AlphaFoldDB" id="A0A1R1PE52"/>
<name>A0A1R1PE52_ZANCU</name>
<organism evidence="1 2">
    <name type="scientific">Zancudomyces culisetae</name>
    <name type="common">Gut fungus</name>
    <name type="synonym">Smittium culisetae</name>
    <dbReference type="NCBI Taxonomy" id="1213189"/>
    <lineage>
        <taxon>Eukaryota</taxon>
        <taxon>Fungi</taxon>
        <taxon>Fungi incertae sedis</taxon>
        <taxon>Zoopagomycota</taxon>
        <taxon>Kickxellomycotina</taxon>
        <taxon>Harpellomycetes</taxon>
        <taxon>Harpellales</taxon>
        <taxon>Legeriomycetaceae</taxon>
        <taxon>Zancudomyces</taxon>
    </lineage>
</organism>
<evidence type="ECO:0000313" key="2">
    <source>
        <dbReference type="Proteomes" id="UP000188320"/>
    </source>
</evidence>
<comment type="caution">
    <text evidence="1">The sequence shown here is derived from an EMBL/GenBank/DDBJ whole genome shotgun (WGS) entry which is preliminary data.</text>
</comment>
<protein>
    <submittedName>
        <fullName evidence="1">Uncharacterized protein</fullName>
    </submittedName>
</protein>
<keyword evidence="2" id="KW-1185">Reference proteome</keyword>
<dbReference type="EMBL" id="LSSK01001651">
    <property type="protein sequence ID" value="OMH79152.1"/>
    <property type="molecule type" value="Genomic_DNA"/>
</dbReference>
<sequence>MRGSERGEQYILLSNYMVATFVCHEKNGSSRKMLDLLPALCKSGALGRYQFTEILIQNLFVLLMVKDIDELDLDNTEWLEDYFKSINNIENLEIKTQAVDISCGVLLLLTKKIQEGIADDNISSSYDLVSMARTYVLLLNNISEYYFTADKKSQLELLDSIGKIFESLTEEVIETVLSKEGAVEELQNPIKRLLESFIPILQEKNDG</sequence>
<gene>
    <name evidence="1" type="ORF">AX774_g7438</name>
</gene>
<dbReference type="Proteomes" id="UP000188320">
    <property type="component" value="Unassembled WGS sequence"/>
</dbReference>
<accession>A0A1R1PE52</accession>
<dbReference type="OrthoDB" id="1109245at2759"/>
<reference evidence="2" key="1">
    <citation type="submission" date="2017-01" db="EMBL/GenBank/DDBJ databases">
        <authorList>
            <person name="Wang Y."/>
            <person name="White M."/>
            <person name="Kvist S."/>
            <person name="Moncalvo J.-M."/>
        </authorList>
    </citation>
    <scope>NUCLEOTIDE SEQUENCE [LARGE SCALE GENOMIC DNA]</scope>
    <source>
        <strain evidence="2">COL-18-3</strain>
    </source>
</reference>
<proteinExistence type="predicted"/>